<name>A0A2W4ZYN1_ACIJO</name>
<reference evidence="2 3" key="1">
    <citation type="submission" date="2018-10" db="EMBL/GenBank/DDBJ databases">
        <title>Transmission dynamics of multidrug resistant bacteria on intensive care unit surfaces.</title>
        <authorList>
            <person name="D'Souza A.W."/>
            <person name="Potter R.F."/>
            <person name="Wallace M."/>
            <person name="Shupe A."/>
            <person name="Patel S."/>
            <person name="Sun S."/>
            <person name="Gul D."/>
            <person name="Kwon J.H."/>
            <person name="Andleeb S."/>
            <person name="Burnham C.-A.D."/>
            <person name="Dantas G."/>
        </authorList>
    </citation>
    <scope>NUCLEOTIDE SEQUENCE [LARGE SCALE GENOMIC DNA]</scope>
    <source>
        <strain evidence="2 3">AJ_385</strain>
    </source>
</reference>
<sequence>MSETYKYIYTQISTFGSLPTHKVLISSVGRKTKLVFADNTFVYSTVSDWALNHSGLDSRKSIWSEEPKSFLDSEKTRLSVYRASHPAFITEASIG</sequence>
<dbReference type="AlphaFoldDB" id="A0A2W4ZYN1"/>
<protein>
    <submittedName>
        <fullName evidence="2">Uncharacterized protein</fullName>
    </submittedName>
</protein>
<dbReference type="EMBL" id="RHXE01000003">
    <property type="protein sequence ID" value="RSE26511.1"/>
    <property type="molecule type" value="Genomic_DNA"/>
</dbReference>
<dbReference type="RefSeq" id="WP_125273367.1">
    <property type="nucleotide sequence ID" value="NZ_CP140715.1"/>
</dbReference>
<evidence type="ECO:0000313" key="2">
    <source>
        <dbReference type="EMBL" id="RSE26511.1"/>
    </source>
</evidence>
<comment type="caution">
    <text evidence="2">The sequence shown here is derived from an EMBL/GenBank/DDBJ whole genome shotgun (WGS) entry which is preliminary data.</text>
</comment>
<gene>
    <name evidence="2" type="ORF">EGT73_02750</name>
    <name evidence="1" type="ORF">N5C97_14240</name>
</gene>
<organism evidence="2 3">
    <name type="scientific">Acinetobacter johnsonii</name>
    <dbReference type="NCBI Taxonomy" id="40214"/>
    <lineage>
        <taxon>Bacteria</taxon>
        <taxon>Pseudomonadati</taxon>
        <taxon>Pseudomonadota</taxon>
        <taxon>Gammaproteobacteria</taxon>
        <taxon>Moraxellales</taxon>
        <taxon>Moraxellaceae</taxon>
        <taxon>Acinetobacter</taxon>
    </lineage>
</organism>
<dbReference type="Proteomes" id="UP000277537">
    <property type="component" value="Unassembled WGS sequence"/>
</dbReference>
<evidence type="ECO:0000313" key="1">
    <source>
        <dbReference type="EMBL" id="MDH0827620.1"/>
    </source>
</evidence>
<reference evidence="1" key="2">
    <citation type="submission" date="2022-09" db="EMBL/GenBank/DDBJ databases">
        <title>Intensive care unit water sources are persistently colonized with multi-drug resistant bacteria and are the site of extensive horizontal gene transfer of antibiotic resistance genes.</title>
        <authorList>
            <person name="Diorio-Toth L."/>
        </authorList>
    </citation>
    <scope>NUCLEOTIDE SEQUENCE</scope>
    <source>
        <strain evidence="1">GD03885</strain>
    </source>
</reference>
<dbReference type="EMBL" id="JAOCCL010000047">
    <property type="protein sequence ID" value="MDH0827620.1"/>
    <property type="molecule type" value="Genomic_DNA"/>
</dbReference>
<dbReference type="Proteomes" id="UP001160116">
    <property type="component" value="Unassembled WGS sequence"/>
</dbReference>
<proteinExistence type="predicted"/>
<evidence type="ECO:0000313" key="3">
    <source>
        <dbReference type="Proteomes" id="UP000277537"/>
    </source>
</evidence>
<accession>A0A2W4ZYN1</accession>